<dbReference type="Pfam" id="PF00319">
    <property type="entry name" value="SRF-TF"/>
    <property type="match status" value="1"/>
</dbReference>
<organism evidence="8 9">
    <name type="scientific">Acorus gramineus</name>
    <name type="common">Dwarf sweet flag</name>
    <dbReference type="NCBI Taxonomy" id="55184"/>
    <lineage>
        <taxon>Eukaryota</taxon>
        <taxon>Viridiplantae</taxon>
        <taxon>Streptophyta</taxon>
        <taxon>Embryophyta</taxon>
        <taxon>Tracheophyta</taxon>
        <taxon>Spermatophyta</taxon>
        <taxon>Magnoliopsida</taxon>
        <taxon>Liliopsida</taxon>
        <taxon>Acoraceae</taxon>
        <taxon>Acorus</taxon>
    </lineage>
</organism>
<keyword evidence="5" id="KW-0539">Nucleus</keyword>
<dbReference type="SUPFAM" id="SSF55455">
    <property type="entry name" value="SRF-like"/>
    <property type="match status" value="1"/>
</dbReference>
<keyword evidence="9" id="KW-1185">Reference proteome</keyword>
<dbReference type="InterPro" id="IPR036879">
    <property type="entry name" value="TF_MADSbox_sf"/>
</dbReference>
<dbReference type="SMART" id="SM00432">
    <property type="entry name" value="MADS"/>
    <property type="match status" value="1"/>
</dbReference>
<dbReference type="GO" id="GO:0000981">
    <property type="term" value="F:DNA-binding transcription factor activity, RNA polymerase II-specific"/>
    <property type="evidence" value="ECO:0007669"/>
    <property type="project" value="InterPro"/>
</dbReference>
<evidence type="ECO:0000313" key="9">
    <source>
        <dbReference type="Proteomes" id="UP001179952"/>
    </source>
</evidence>
<dbReference type="EMBL" id="JAUJYN010000004">
    <property type="protein sequence ID" value="KAK1273998.1"/>
    <property type="molecule type" value="Genomic_DNA"/>
</dbReference>
<keyword evidence="3" id="KW-0238">DNA-binding</keyword>
<evidence type="ECO:0000256" key="6">
    <source>
        <dbReference type="SAM" id="Coils"/>
    </source>
</evidence>
<sequence length="229" mass="25075">MARKKVKLALIANDSARKATFNKRKKGLIKKVSELSVLCGVSACAVVYGPYEARPIVWPSTQDAQRVLARLKSLPEMEQNKKMMNQEAFLRQRVAKLREQVKRQERENREEELKELMRRCVDGEGGGPLARAGIEEVTALACMVEVKAKAVQERMEALRRVGDERFGKEEKLGLGEAEAAAVVEDLSEWFTGNGGGGGGGGGGEEVGGGGFGDGGAWGDYFPLNWTNWM</sequence>
<accession>A0AAV9BD67</accession>
<comment type="subcellular location">
    <subcellularLocation>
        <location evidence="1">Nucleus</location>
    </subcellularLocation>
</comment>
<feature type="domain" description="MADS-box" evidence="7">
    <location>
        <begin position="1"/>
        <end position="49"/>
    </location>
</feature>
<evidence type="ECO:0000256" key="2">
    <source>
        <dbReference type="ARBA" id="ARBA00023015"/>
    </source>
</evidence>
<feature type="coiled-coil region" evidence="6">
    <location>
        <begin position="80"/>
        <end position="119"/>
    </location>
</feature>
<dbReference type="PROSITE" id="PS50066">
    <property type="entry name" value="MADS_BOX_2"/>
    <property type="match status" value="1"/>
</dbReference>
<proteinExistence type="predicted"/>
<dbReference type="GO" id="GO:0045944">
    <property type="term" value="P:positive regulation of transcription by RNA polymerase II"/>
    <property type="evidence" value="ECO:0007669"/>
    <property type="project" value="InterPro"/>
</dbReference>
<dbReference type="InterPro" id="IPR033897">
    <property type="entry name" value="SRF-like_MADS-box"/>
</dbReference>
<dbReference type="GO" id="GO:0005634">
    <property type="term" value="C:nucleus"/>
    <property type="evidence" value="ECO:0007669"/>
    <property type="project" value="UniProtKB-SubCell"/>
</dbReference>
<evidence type="ECO:0000256" key="5">
    <source>
        <dbReference type="ARBA" id="ARBA00023242"/>
    </source>
</evidence>
<keyword evidence="6" id="KW-0175">Coiled coil</keyword>
<keyword evidence="4" id="KW-0804">Transcription</keyword>
<evidence type="ECO:0000256" key="4">
    <source>
        <dbReference type="ARBA" id="ARBA00023163"/>
    </source>
</evidence>
<dbReference type="InterPro" id="IPR050142">
    <property type="entry name" value="MADS-box/MEF2_TF"/>
</dbReference>
<dbReference type="GO" id="GO:0046983">
    <property type="term" value="F:protein dimerization activity"/>
    <property type="evidence" value="ECO:0007669"/>
    <property type="project" value="InterPro"/>
</dbReference>
<dbReference type="CDD" id="cd00266">
    <property type="entry name" value="MADS_SRF_like"/>
    <property type="match status" value="1"/>
</dbReference>
<evidence type="ECO:0000313" key="8">
    <source>
        <dbReference type="EMBL" id="KAK1273998.1"/>
    </source>
</evidence>
<gene>
    <name evidence="8" type="ORF">QJS04_geneDACA017328</name>
</gene>
<keyword evidence="2" id="KW-0805">Transcription regulation</keyword>
<dbReference type="GO" id="GO:0000987">
    <property type="term" value="F:cis-regulatory region sequence-specific DNA binding"/>
    <property type="evidence" value="ECO:0007669"/>
    <property type="project" value="InterPro"/>
</dbReference>
<dbReference type="AlphaFoldDB" id="A0AAV9BD67"/>
<dbReference type="Proteomes" id="UP001179952">
    <property type="component" value="Unassembled WGS sequence"/>
</dbReference>
<dbReference type="FunFam" id="3.40.1810.10:FF:000018">
    <property type="entry name" value="agamous-like MADS-box protein AGL80"/>
    <property type="match status" value="1"/>
</dbReference>
<reference evidence="8" key="2">
    <citation type="submission" date="2023-06" db="EMBL/GenBank/DDBJ databases">
        <authorList>
            <person name="Ma L."/>
            <person name="Liu K.-W."/>
            <person name="Li Z."/>
            <person name="Hsiao Y.-Y."/>
            <person name="Qi Y."/>
            <person name="Fu T."/>
            <person name="Tang G."/>
            <person name="Zhang D."/>
            <person name="Sun W.-H."/>
            <person name="Liu D.-K."/>
            <person name="Li Y."/>
            <person name="Chen G.-Z."/>
            <person name="Liu X.-D."/>
            <person name="Liao X.-Y."/>
            <person name="Jiang Y.-T."/>
            <person name="Yu X."/>
            <person name="Hao Y."/>
            <person name="Huang J."/>
            <person name="Zhao X.-W."/>
            <person name="Ke S."/>
            <person name="Chen Y.-Y."/>
            <person name="Wu W.-L."/>
            <person name="Hsu J.-L."/>
            <person name="Lin Y.-F."/>
            <person name="Huang M.-D."/>
            <person name="Li C.-Y."/>
            <person name="Huang L."/>
            <person name="Wang Z.-W."/>
            <person name="Zhao X."/>
            <person name="Zhong W.-Y."/>
            <person name="Peng D.-H."/>
            <person name="Ahmad S."/>
            <person name="Lan S."/>
            <person name="Zhang J.-S."/>
            <person name="Tsai W.-C."/>
            <person name="Van De Peer Y."/>
            <person name="Liu Z.-J."/>
        </authorList>
    </citation>
    <scope>NUCLEOTIDE SEQUENCE</scope>
    <source>
        <strain evidence="8">SCP</strain>
        <tissue evidence="8">Leaves</tissue>
    </source>
</reference>
<reference evidence="8" key="1">
    <citation type="journal article" date="2023" name="Nat. Commun.">
        <title>Diploid and tetraploid genomes of Acorus and the evolution of monocots.</title>
        <authorList>
            <person name="Ma L."/>
            <person name="Liu K.W."/>
            <person name="Li Z."/>
            <person name="Hsiao Y.Y."/>
            <person name="Qi Y."/>
            <person name="Fu T."/>
            <person name="Tang G.D."/>
            <person name="Zhang D."/>
            <person name="Sun W.H."/>
            <person name="Liu D.K."/>
            <person name="Li Y."/>
            <person name="Chen G.Z."/>
            <person name="Liu X.D."/>
            <person name="Liao X.Y."/>
            <person name="Jiang Y.T."/>
            <person name="Yu X."/>
            <person name="Hao Y."/>
            <person name="Huang J."/>
            <person name="Zhao X.W."/>
            <person name="Ke S."/>
            <person name="Chen Y.Y."/>
            <person name="Wu W.L."/>
            <person name="Hsu J.L."/>
            <person name="Lin Y.F."/>
            <person name="Huang M.D."/>
            <person name="Li C.Y."/>
            <person name="Huang L."/>
            <person name="Wang Z.W."/>
            <person name="Zhao X."/>
            <person name="Zhong W.Y."/>
            <person name="Peng D.H."/>
            <person name="Ahmad S."/>
            <person name="Lan S."/>
            <person name="Zhang J.S."/>
            <person name="Tsai W.C."/>
            <person name="Van de Peer Y."/>
            <person name="Liu Z.J."/>
        </authorList>
    </citation>
    <scope>NUCLEOTIDE SEQUENCE</scope>
    <source>
        <strain evidence="8">SCP</strain>
    </source>
</reference>
<evidence type="ECO:0000259" key="7">
    <source>
        <dbReference type="PROSITE" id="PS50066"/>
    </source>
</evidence>
<evidence type="ECO:0000256" key="3">
    <source>
        <dbReference type="ARBA" id="ARBA00023125"/>
    </source>
</evidence>
<evidence type="ECO:0000256" key="1">
    <source>
        <dbReference type="ARBA" id="ARBA00004123"/>
    </source>
</evidence>
<name>A0AAV9BD67_ACOGR</name>
<dbReference type="PRINTS" id="PR00404">
    <property type="entry name" value="MADSDOMAIN"/>
</dbReference>
<dbReference type="InterPro" id="IPR002100">
    <property type="entry name" value="TF_MADSbox"/>
</dbReference>
<dbReference type="PANTHER" id="PTHR48019">
    <property type="entry name" value="SERUM RESPONSE FACTOR HOMOLOG"/>
    <property type="match status" value="1"/>
</dbReference>
<dbReference type="Gene3D" id="3.40.1810.10">
    <property type="entry name" value="Transcription factor, MADS-box"/>
    <property type="match status" value="1"/>
</dbReference>
<comment type="caution">
    <text evidence="8">The sequence shown here is derived from an EMBL/GenBank/DDBJ whole genome shotgun (WGS) entry which is preliminary data.</text>
</comment>
<protein>
    <submittedName>
        <fullName evidence="8">Agamous-like MADS-box protein AGL80</fullName>
    </submittedName>
</protein>